<gene>
    <name evidence="2" type="ORF">HJO_11027</name>
</gene>
<sequence length="152" mass="17065">MLPMILLFVALFAWGAHIAWRWKQARDFAPEVLAARKESGEIPADVTDAEFTDLYLRSEGPRAPTYFFACATIMAVLLAPFVAAFNMVWRAMWEASGKSPVFETGTLIHTFSVFLAIMAFMILLLAVAMRRYYALMPPNLKQVVRDLNGGLT</sequence>
<dbReference type="eggNOG" id="ENOG5033YCY">
    <property type="taxonomic scope" value="Bacteria"/>
</dbReference>
<proteinExistence type="predicted"/>
<feature type="transmembrane region" description="Helical" evidence="1">
    <location>
        <begin position="110"/>
        <end position="129"/>
    </location>
</feature>
<dbReference type="STRING" id="1280950.HJO_11027"/>
<dbReference type="RefSeq" id="WP_035616907.1">
    <property type="nucleotide sequence ID" value="NZ_ARYK01000005.1"/>
</dbReference>
<keyword evidence="1" id="KW-0472">Membrane</keyword>
<evidence type="ECO:0000256" key="1">
    <source>
        <dbReference type="SAM" id="Phobius"/>
    </source>
</evidence>
<name>A0A059FLU1_9PROT</name>
<evidence type="ECO:0000313" key="3">
    <source>
        <dbReference type="Proteomes" id="UP000025171"/>
    </source>
</evidence>
<keyword evidence="1" id="KW-0812">Transmembrane</keyword>
<keyword evidence="3" id="KW-1185">Reference proteome</keyword>
<organism evidence="2 3">
    <name type="scientific">Hyphomonas johnsonii MHS-2</name>
    <dbReference type="NCBI Taxonomy" id="1280950"/>
    <lineage>
        <taxon>Bacteria</taxon>
        <taxon>Pseudomonadati</taxon>
        <taxon>Pseudomonadota</taxon>
        <taxon>Alphaproteobacteria</taxon>
        <taxon>Hyphomonadales</taxon>
        <taxon>Hyphomonadaceae</taxon>
        <taxon>Hyphomonas</taxon>
    </lineage>
</organism>
<reference evidence="2 3" key="1">
    <citation type="journal article" date="2014" name="Antonie Van Leeuwenhoek">
        <title>Hyphomonas beringensis sp. nov. and Hyphomonas chukchiensis sp. nov., isolated from surface seawater of the Bering Sea and Chukchi Sea.</title>
        <authorList>
            <person name="Li C."/>
            <person name="Lai Q."/>
            <person name="Li G."/>
            <person name="Dong C."/>
            <person name="Wang J."/>
            <person name="Liao Y."/>
            <person name="Shao Z."/>
        </authorList>
    </citation>
    <scope>NUCLEOTIDE SEQUENCE [LARGE SCALE GENOMIC DNA]</scope>
    <source>
        <strain evidence="2 3">MHS-2</strain>
    </source>
</reference>
<dbReference type="Proteomes" id="UP000025171">
    <property type="component" value="Unassembled WGS sequence"/>
</dbReference>
<feature type="transmembrane region" description="Helical" evidence="1">
    <location>
        <begin position="66"/>
        <end position="89"/>
    </location>
</feature>
<dbReference type="PATRIC" id="fig|1280950.3.peg.2208"/>
<evidence type="ECO:0000313" key="2">
    <source>
        <dbReference type="EMBL" id="KCZ91645.1"/>
    </source>
</evidence>
<dbReference type="AlphaFoldDB" id="A0A059FLU1"/>
<accession>A0A059FLU1</accession>
<dbReference type="OrthoDB" id="7618954at2"/>
<comment type="caution">
    <text evidence="2">The sequence shown here is derived from an EMBL/GenBank/DDBJ whole genome shotgun (WGS) entry which is preliminary data.</text>
</comment>
<keyword evidence="1" id="KW-1133">Transmembrane helix</keyword>
<dbReference type="EMBL" id="ARYK01000005">
    <property type="protein sequence ID" value="KCZ91645.1"/>
    <property type="molecule type" value="Genomic_DNA"/>
</dbReference>
<protein>
    <submittedName>
        <fullName evidence="2">Uncharacterized protein</fullName>
    </submittedName>
</protein>